<evidence type="ECO:0000313" key="2">
    <source>
        <dbReference type="EMBL" id="MBR0649223.1"/>
    </source>
</evidence>
<keyword evidence="3" id="KW-1185">Reference proteome</keyword>
<evidence type="ECO:0000313" key="3">
    <source>
        <dbReference type="Proteomes" id="UP000698752"/>
    </source>
</evidence>
<dbReference type="EMBL" id="JAAEDI010000005">
    <property type="protein sequence ID" value="MBR0649223.1"/>
    <property type="molecule type" value="Genomic_DNA"/>
</dbReference>
<feature type="compositionally biased region" description="Pro residues" evidence="1">
    <location>
        <begin position="84"/>
        <end position="93"/>
    </location>
</feature>
<dbReference type="InterPro" id="IPR044894">
    <property type="entry name" value="TubC_N_sf"/>
</dbReference>
<evidence type="ECO:0000256" key="1">
    <source>
        <dbReference type="SAM" id="MobiDB-lite"/>
    </source>
</evidence>
<gene>
    <name evidence="2" type="ORF">GXW78_06085</name>
</gene>
<evidence type="ECO:0008006" key="4">
    <source>
        <dbReference type="Google" id="ProtNLM"/>
    </source>
</evidence>
<dbReference type="Gene3D" id="1.10.10.1830">
    <property type="entry name" value="Non-ribosomal peptide synthase, adenylation domain"/>
    <property type="match status" value="1"/>
</dbReference>
<dbReference type="Proteomes" id="UP000698752">
    <property type="component" value="Unassembled WGS sequence"/>
</dbReference>
<accession>A0ABS5EDX8</accession>
<dbReference type="RefSeq" id="WP_211867003.1">
    <property type="nucleotide sequence ID" value="NZ_JAAEDI010000005.1"/>
</dbReference>
<protein>
    <recommendedName>
        <fullName evidence="4">TubC N-terminal docking domain-containing protein</fullName>
    </recommendedName>
</protein>
<comment type="caution">
    <text evidence="2">The sequence shown here is derived from an EMBL/GenBank/DDBJ whole genome shotgun (WGS) entry which is preliminary data.</text>
</comment>
<proteinExistence type="predicted"/>
<reference evidence="3" key="1">
    <citation type="journal article" date="2021" name="Syst. Appl. Microbiol.">
        <title>Roseomonas hellenica sp. nov., isolated from roots of wild-growing Alkanna tinctoria.</title>
        <authorList>
            <person name="Rat A."/>
            <person name="Naranjo H.D."/>
            <person name="Lebbe L."/>
            <person name="Cnockaert M."/>
            <person name="Krigas N."/>
            <person name="Grigoriadou K."/>
            <person name="Maloupa E."/>
            <person name="Willems A."/>
        </authorList>
    </citation>
    <scope>NUCLEOTIDE SEQUENCE [LARGE SCALE GENOMIC DNA]</scope>
    <source>
        <strain evidence="3">LMG 31159</strain>
    </source>
</reference>
<feature type="region of interest" description="Disordered" evidence="1">
    <location>
        <begin position="79"/>
        <end position="98"/>
    </location>
</feature>
<organism evidence="2 3">
    <name type="scientific">Neoroseomonas terrae</name>
    <dbReference type="NCBI Taxonomy" id="424799"/>
    <lineage>
        <taxon>Bacteria</taxon>
        <taxon>Pseudomonadati</taxon>
        <taxon>Pseudomonadota</taxon>
        <taxon>Alphaproteobacteria</taxon>
        <taxon>Acetobacterales</taxon>
        <taxon>Acetobacteraceae</taxon>
        <taxon>Neoroseomonas</taxon>
    </lineage>
</organism>
<sequence length="204" mass="21989">MSAAAIIARAQAEGVRLWVEGEQVRVRAARPPAPDLLAALRAQRDDVLRLLTANAAPPPPRDAWGLTDAEKADGAARVLGTAAPAPPPPPTEPAPMDHDAGERAAMVAHYGAAAPSAYRPDRPDELRDGLSRGFHAHRHVWSSLPFGAERRGAFDEARRQPGACPTCASHRWWHLKDEPATALRCSTCHPPDHLETDDVEIITT</sequence>
<name>A0ABS5EDX8_9PROT</name>